<dbReference type="CDD" id="cd03360">
    <property type="entry name" value="LbH_AT_putative"/>
    <property type="match status" value="1"/>
</dbReference>
<dbReference type="NCBIfam" id="TIGR03570">
    <property type="entry name" value="NeuD_NnaD"/>
    <property type="match status" value="1"/>
</dbReference>
<dbReference type="RefSeq" id="WP_339098322.1">
    <property type="nucleotide sequence ID" value="NZ_CP149785.1"/>
</dbReference>
<sequence>MDVVIIGAGGHGRELHTYVEDVNADRQTFNLLGFVDDSPARPEQVYGTPVLGGSEWLEQHPDVMIFLGIGSGRARKMFTERFGAARLASLIHPTAQVKRNVTYGPGLQATPLSFISNDAALGVSVVVNVRATVGHDNRLGDFITVAPHAALVGSITCGDGVEVGVGAHVRQGINLGAWCVVGGGAMVIKDVQPGITVGGIPAKPLTPSA</sequence>
<dbReference type="PANTHER" id="PTHR43300">
    <property type="entry name" value="ACETYLTRANSFERASE"/>
    <property type="match status" value="1"/>
</dbReference>
<geneLocation type="plasmid" evidence="4">
    <name>p2</name>
</geneLocation>
<reference evidence="4" key="1">
    <citation type="submission" date="2024-03" db="EMBL/GenBank/DDBJ databases">
        <title>Deinococcus weizhi sp. nov., isolated from human skin.</title>
        <authorList>
            <person name="Wei Z."/>
            <person name="Tian F."/>
            <person name="Yang C."/>
            <person name="Xin L.T."/>
            <person name="Wen Z.J."/>
            <person name="Lan K.C."/>
            <person name="Yu L."/>
            <person name="Zhe W."/>
            <person name="Dan F.D."/>
            <person name="Jun W."/>
            <person name="Rui Z."/>
            <person name="Yong X.J."/>
            <person name="Ting Y."/>
            <person name="Wei X."/>
            <person name="Xu Z.G."/>
            <person name="Xin Z."/>
            <person name="Dong F.G."/>
            <person name="Ni X.M."/>
            <person name="Zheng M.G."/>
            <person name="Chun Y."/>
            <person name="Qian W.X."/>
        </authorList>
    </citation>
    <scope>NUCLEOTIDE SEQUENCE</scope>
    <source>
        <strain evidence="4">VB142</strain>
        <plasmid evidence="4">p2</plasmid>
    </source>
</reference>
<dbReference type="InterPro" id="IPR011004">
    <property type="entry name" value="Trimer_LpxA-like_sf"/>
</dbReference>
<dbReference type="AlphaFoldDB" id="A0AAU6Q8D7"/>
<dbReference type="PANTHER" id="PTHR43300:SF7">
    <property type="entry name" value="UDP-N-ACETYLBACILLOSAMINE N-ACETYLTRANSFERASE"/>
    <property type="match status" value="1"/>
</dbReference>
<feature type="binding site" evidence="2">
    <location>
        <position position="183"/>
    </location>
    <ligand>
        <name>acetyl-CoA</name>
        <dbReference type="ChEBI" id="CHEBI:57288"/>
    </ligand>
</feature>
<dbReference type="Gene3D" id="2.160.10.10">
    <property type="entry name" value="Hexapeptide repeat proteins"/>
    <property type="match status" value="1"/>
</dbReference>
<feature type="binding site" evidence="2">
    <location>
        <position position="70"/>
    </location>
    <ligand>
        <name>substrate</name>
    </ligand>
</feature>
<evidence type="ECO:0000256" key="2">
    <source>
        <dbReference type="PIRSR" id="PIRSR620019-2"/>
    </source>
</evidence>
<dbReference type="InterPro" id="IPR020019">
    <property type="entry name" value="AcTrfase_PglD-like"/>
</dbReference>
<dbReference type="InterPro" id="IPR050179">
    <property type="entry name" value="Trans_hexapeptide_repeat"/>
</dbReference>
<evidence type="ECO:0000259" key="3">
    <source>
        <dbReference type="Pfam" id="PF17836"/>
    </source>
</evidence>
<feature type="domain" description="PglD N-terminal" evidence="3">
    <location>
        <begin position="3"/>
        <end position="81"/>
    </location>
</feature>
<dbReference type="InterPro" id="IPR041561">
    <property type="entry name" value="PglD_N"/>
</dbReference>
<dbReference type="Gene3D" id="3.40.50.20">
    <property type="match status" value="1"/>
</dbReference>
<accession>A0AAU6Q8D7</accession>
<evidence type="ECO:0000256" key="1">
    <source>
        <dbReference type="PIRSR" id="PIRSR620019-1"/>
    </source>
</evidence>
<feature type="active site" description="Proton acceptor" evidence="1">
    <location>
        <position position="135"/>
    </location>
</feature>
<feature type="site" description="Increases basicity of active site His" evidence="1">
    <location>
        <position position="136"/>
    </location>
</feature>
<proteinExistence type="predicted"/>
<dbReference type="Pfam" id="PF17836">
    <property type="entry name" value="PglD_N"/>
    <property type="match status" value="1"/>
</dbReference>
<name>A0AAU6Q8D7_9DEIO</name>
<evidence type="ECO:0000313" key="4">
    <source>
        <dbReference type="EMBL" id="WYF46799.1"/>
    </source>
</evidence>
<dbReference type="EMBL" id="CP149785">
    <property type="protein sequence ID" value="WYF46799.1"/>
    <property type="molecule type" value="Genomic_DNA"/>
</dbReference>
<gene>
    <name evidence="4" type="ORF">WDJ50_18325</name>
</gene>
<organism evidence="4">
    <name type="scientific">Deinococcus sp. VB142</name>
    <dbReference type="NCBI Taxonomy" id="3112952"/>
    <lineage>
        <taxon>Bacteria</taxon>
        <taxon>Thermotogati</taxon>
        <taxon>Deinococcota</taxon>
        <taxon>Deinococci</taxon>
        <taxon>Deinococcales</taxon>
        <taxon>Deinococcaceae</taxon>
        <taxon>Deinococcus</taxon>
    </lineage>
</organism>
<dbReference type="SUPFAM" id="SSF51161">
    <property type="entry name" value="Trimeric LpxA-like enzymes"/>
    <property type="match status" value="1"/>
</dbReference>
<protein>
    <submittedName>
        <fullName evidence="4">NeuD/PglB/VioB family sugar acetyltransferase</fullName>
    </submittedName>
</protein>
<keyword evidence="4" id="KW-0614">Plasmid</keyword>